<organism evidence="15 16">
    <name type="scientific">Capsulimonas corticalis</name>
    <dbReference type="NCBI Taxonomy" id="2219043"/>
    <lineage>
        <taxon>Bacteria</taxon>
        <taxon>Bacillati</taxon>
        <taxon>Armatimonadota</taxon>
        <taxon>Armatimonadia</taxon>
        <taxon>Capsulimonadales</taxon>
        <taxon>Capsulimonadaceae</taxon>
        <taxon>Capsulimonas</taxon>
    </lineage>
</organism>
<keyword evidence="4 9" id="KW-0812">Transmembrane</keyword>
<dbReference type="InterPro" id="IPR048631">
    <property type="entry name" value="SecD_1st"/>
</dbReference>
<keyword evidence="5 9" id="KW-0653">Protein transport</keyword>
<evidence type="ECO:0000256" key="8">
    <source>
        <dbReference type="ARBA" id="ARBA00023136"/>
    </source>
</evidence>
<name>A0A402CPY8_9BACT</name>
<dbReference type="HAMAP" id="MF_01464_B">
    <property type="entry name" value="SecF_B"/>
    <property type="match status" value="1"/>
</dbReference>
<feature type="transmembrane region" description="Helical" evidence="9">
    <location>
        <begin position="739"/>
        <end position="759"/>
    </location>
</feature>
<feature type="region of interest" description="Disordered" evidence="11">
    <location>
        <begin position="929"/>
        <end position="967"/>
    </location>
</feature>
<feature type="domain" description="Protein export membrane protein SecD/SecF C-terminal" evidence="12">
    <location>
        <begin position="715"/>
        <end position="906"/>
    </location>
</feature>
<feature type="transmembrane region" description="Helical" evidence="9">
    <location>
        <begin position="547"/>
        <end position="574"/>
    </location>
</feature>
<evidence type="ECO:0000256" key="6">
    <source>
        <dbReference type="ARBA" id="ARBA00022989"/>
    </source>
</evidence>
<dbReference type="NCBIfam" id="TIGR01129">
    <property type="entry name" value="secD"/>
    <property type="match status" value="1"/>
</dbReference>
<keyword evidence="7 9" id="KW-0811">Translocation</keyword>
<dbReference type="PANTHER" id="PTHR30081:SF1">
    <property type="entry name" value="PROTEIN TRANSLOCASE SUBUNIT SECD"/>
    <property type="match status" value="1"/>
</dbReference>
<feature type="transmembrane region" description="Helical" evidence="9">
    <location>
        <begin position="6"/>
        <end position="25"/>
    </location>
</feature>
<comment type="subunit">
    <text evidence="9">Forms a complex with SecF. Part of the essential Sec protein translocation apparatus which comprises SecA, SecYEG and auxiliary proteins SecDF. Other proteins may also be involved.</text>
</comment>
<dbReference type="FunFam" id="1.20.1640.10:FF:000004">
    <property type="entry name" value="Protein translocase subunit SecD"/>
    <property type="match status" value="1"/>
</dbReference>
<comment type="subunit">
    <text evidence="10">Forms a complex with SecD. Part of the essential Sec protein translocation apparatus which comprises SecA, SecYEG and auxiliary proteins SecDF. Other proteins may also be involved.</text>
</comment>
<feature type="transmembrane region" description="Helical" evidence="9">
    <location>
        <begin position="439"/>
        <end position="457"/>
    </location>
</feature>
<dbReference type="InterPro" id="IPR005665">
    <property type="entry name" value="SecF_bac"/>
</dbReference>
<dbReference type="Proteomes" id="UP000287394">
    <property type="component" value="Chromosome"/>
</dbReference>
<evidence type="ECO:0000256" key="3">
    <source>
        <dbReference type="ARBA" id="ARBA00022475"/>
    </source>
</evidence>
<dbReference type="AlphaFoldDB" id="A0A402CPY8"/>
<dbReference type="InterPro" id="IPR022645">
    <property type="entry name" value="SecD/SecF_bac"/>
</dbReference>
<evidence type="ECO:0000259" key="14">
    <source>
        <dbReference type="Pfam" id="PF22599"/>
    </source>
</evidence>
<dbReference type="GO" id="GO:0015450">
    <property type="term" value="F:protein-transporting ATPase activity"/>
    <property type="evidence" value="ECO:0007669"/>
    <property type="project" value="InterPro"/>
</dbReference>
<dbReference type="InterPro" id="IPR054384">
    <property type="entry name" value="SecDF_P1_head"/>
</dbReference>
<dbReference type="Pfam" id="PF22599">
    <property type="entry name" value="SecDF_P1_head"/>
    <property type="match status" value="1"/>
</dbReference>
<feature type="transmembrane region" description="Helical" evidence="9">
    <location>
        <begin position="416"/>
        <end position="433"/>
    </location>
</feature>
<evidence type="ECO:0000313" key="15">
    <source>
        <dbReference type="EMBL" id="BDI32842.1"/>
    </source>
</evidence>
<evidence type="ECO:0000256" key="2">
    <source>
        <dbReference type="ARBA" id="ARBA00022448"/>
    </source>
</evidence>
<dbReference type="InterPro" id="IPR022813">
    <property type="entry name" value="SecD/SecF_arch_bac"/>
</dbReference>
<dbReference type="NCBIfam" id="TIGR00916">
    <property type="entry name" value="2A0604s01"/>
    <property type="match status" value="1"/>
</dbReference>
<dbReference type="OrthoDB" id="5240379at2"/>
<keyword evidence="3 9" id="KW-1003">Cell membrane</keyword>
<keyword evidence="16" id="KW-1185">Reference proteome</keyword>
<dbReference type="Pfam" id="PF21760">
    <property type="entry name" value="SecD_1st"/>
    <property type="match status" value="1"/>
</dbReference>
<evidence type="ECO:0000256" key="5">
    <source>
        <dbReference type="ARBA" id="ARBA00022927"/>
    </source>
</evidence>
<comment type="function">
    <text evidence="9">Part of the Sec protein translocase complex. Interacts with the SecYEG preprotein conducting channel. SecDF uses the proton motive force (PMF) to complete protein translocation after the ATP-dependent function of SecA.</text>
</comment>
<comment type="similarity">
    <text evidence="10">Belongs to the SecD/SecF family. SecF subfamily.</text>
</comment>
<feature type="transmembrane region" description="Helical" evidence="9">
    <location>
        <begin position="464"/>
        <end position="487"/>
    </location>
</feature>
<keyword evidence="6 9" id="KW-1133">Transmembrane helix</keyword>
<evidence type="ECO:0000256" key="10">
    <source>
        <dbReference type="HAMAP-Rule" id="MF_01464"/>
    </source>
</evidence>
<comment type="subcellular location">
    <subcellularLocation>
        <location evidence="1 9">Cell membrane</location>
        <topology evidence="1 9">Multi-pass membrane protein</topology>
    </subcellularLocation>
</comment>
<keyword evidence="2 9" id="KW-0813">Transport</keyword>
<dbReference type="Pfam" id="PF07549">
    <property type="entry name" value="Sec_GG"/>
    <property type="match status" value="1"/>
</dbReference>
<dbReference type="InterPro" id="IPR005791">
    <property type="entry name" value="SecD"/>
</dbReference>
<evidence type="ECO:0000313" key="16">
    <source>
        <dbReference type="Proteomes" id="UP000287394"/>
    </source>
</evidence>
<feature type="domain" description="SecDF P1 head subdomain" evidence="14">
    <location>
        <begin position="297"/>
        <end position="394"/>
    </location>
</feature>
<dbReference type="PRINTS" id="PR01755">
    <property type="entry name" value="SECFTRNLCASE"/>
</dbReference>
<keyword evidence="8 9" id="KW-0472">Membrane</keyword>
<feature type="transmembrane region" description="Helical" evidence="9">
    <location>
        <begin position="853"/>
        <end position="870"/>
    </location>
</feature>
<accession>A0A402CPY8</accession>
<evidence type="ECO:0000256" key="4">
    <source>
        <dbReference type="ARBA" id="ARBA00022692"/>
    </source>
</evidence>
<dbReference type="NCBIfam" id="TIGR00966">
    <property type="entry name" value="transloc_SecF"/>
    <property type="match status" value="1"/>
</dbReference>
<sequence length="967" mass="104456">MKLQKVWLPLVIVLLIAASIWVMVGTTYDAKLHKRVAAFPVKYGLDIRGGIRTILHAETDKAPKGLYDQATVRHILENRINASGVGEATVQPKGNDQFVIEIPDVKDPDAVLKTLGTTASMQFYYFKEVACKRDPSRPVAMNTTRDPLTGREGYTFTDRRNLPTFRDESQIRGEYKQVLAQGSTARPNAVLTPIPAPLGGIEEKAYLTPDQQSYIEALNRDLSHTFRDGAQIRSEFNSIMGDGSAPRAGAVPATVTPPLVEHDLQVYLTPDQQGRIAMLNREMTAWQTFIADCSPAILQGADILPKSEAHLSGAMGTEPAVSQEFSAKGTQAFADFTRDHTDEYMGIVLDDGVLSAPTINAYIPDGRAEISGGFKNLTEAKALADMLNAGALPVPLEQVQTQTIEASLGKGAVNKSLHAGLIGLAIVVLFMLVWYRLPGVVACIALLIYSLFTLAIFRGGLQWLGIPAVTLTLPGIAGFILSIGMAVDANILIFERMKEELRNGRGLRGAIDAGFSRAFPAIRDSNICTIITSIVLLSMGTPSVRGFALTLLLGVIVSLFSAITVTRTLLYALVEAGFGNSPKLFGVNPNAPVDTKPGYNIVGRRKLFYGISAAIIIPGLFFWLVVHPSGLKKSIEFKGGSQLEVAFDKPATQQEVLNALHSGGVEDPLVQMAEGGKQAIITTEEITTNSDAAKNVDPTTNRDLVEVKLTKALSTIRQTTRLSFDRVKPLISNELTSRAIQAVALASALIVLYLAIAFATGGFAAGLRMGVSAIAALLHDVVLLIGVFAMLGYFLNWKIDSLFVTALLTVIGFSVHDTVVIFDRVRENLRKRQRGEQFEALVNDSILQTFRRSVRTSLTVLMTLGALILFGGESTLLLNVALFIGILSGTYSSIFNAASILVDWENWLAKKGSGVNNATIPTLAAANGATLSSTPTRPAASIAKPADTAEEEDSRLRPKKKRPIRRF</sequence>
<evidence type="ECO:0000256" key="11">
    <source>
        <dbReference type="SAM" id="MobiDB-lite"/>
    </source>
</evidence>
<dbReference type="InterPro" id="IPR048634">
    <property type="entry name" value="SecD_SecF_C"/>
</dbReference>
<dbReference type="GO" id="GO:0043952">
    <property type="term" value="P:protein transport by the Sec complex"/>
    <property type="evidence" value="ECO:0007669"/>
    <property type="project" value="UniProtKB-UniRule"/>
</dbReference>
<dbReference type="InterPro" id="IPR055344">
    <property type="entry name" value="SecD_SecF_C_bact"/>
</dbReference>
<feature type="domain" description="Protein export membrane protein SecD/SecF C-terminal" evidence="12">
    <location>
        <begin position="397"/>
        <end position="574"/>
    </location>
</feature>
<dbReference type="PANTHER" id="PTHR30081">
    <property type="entry name" value="PROTEIN-EXPORT MEMBRANE PROTEIN SEC"/>
    <property type="match status" value="1"/>
</dbReference>
<dbReference type="Gene3D" id="1.20.1640.10">
    <property type="entry name" value="Multidrug efflux transporter AcrB transmembrane domain"/>
    <property type="match status" value="2"/>
</dbReference>
<dbReference type="HAMAP" id="MF_01463_B">
    <property type="entry name" value="SecD_B"/>
    <property type="match status" value="1"/>
</dbReference>
<dbReference type="InterPro" id="IPR022646">
    <property type="entry name" value="SecD/SecF_CS"/>
</dbReference>
<feature type="domain" description="Protein translocase subunit SecDF P1" evidence="13">
    <location>
        <begin position="72"/>
        <end position="124"/>
    </location>
</feature>
<dbReference type="GO" id="GO:0005886">
    <property type="term" value="C:plasma membrane"/>
    <property type="evidence" value="ECO:0007669"/>
    <property type="project" value="UniProtKB-SubCell"/>
</dbReference>
<dbReference type="GO" id="GO:0065002">
    <property type="term" value="P:intracellular protein transmembrane transport"/>
    <property type="evidence" value="ECO:0007669"/>
    <property type="project" value="UniProtKB-UniRule"/>
</dbReference>
<dbReference type="Pfam" id="PF02355">
    <property type="entry name" value="SecD_SecF_C"/>
    <property type="match status" value="2"/>
</dbReference>
<dbReference type="Gene3D" id="3.30.70.3220">
    <property type="match status" value="1"/>
</dbReference>
<dbReference type="RefSeq" id="WP_119319463.1">
    <property type="nucleotide sequence ID" value="NZ_AP025739.1"/>
</dbReference>
<feature type="transmembrane region" description="Helical" evidence="9">
    <location>
        <begin position="607"/>
        <end position="626"/>
    </location>
</feature>
<comment type="similarity">
    <text evidence="9">Belongs to the SecD/SecF family. SecD subfamily.</text>
</comment>
<evidence type="ECO:0000256" key="9">
    <source>
        <dbReference type="HAMAP-Rule" id="MF_01463"/>
    </source>
</evidence>
<dbReference type="KEGG" id="ccot:CCAX7_48930"/>
<reference evidence="15 16" key="1">
    <citation type="journal article" date="2019" name="Int. J. Syst. Evol. Microbiol.">
        <title>Capsulimonas corticalis gen. nov., sp. nov., an aerobic capsulated bacterium, of a novel bacterial order, Capsulimonadales ord. nov., of the class Armatimonadia of the phylum Armatimonadetes.</title>
        <authorList>
            <person name="Li J."/>
            <person name="Kudo C."/>
            <person name="Tonouchi A."/>
        </authorList>
    </citation>
    <scope>NUCLEOTIDE SEQUENCE [LARGE SCALE GENOMIC DNA]</scope>
    <source>
        <strain evidence="15 16">AX-7</strain>
    </source>
</reference>
<evidence type="ECO:0000259" key="12">
    <source>
        <dbReference type="Pfam" id="PF02355"/>
    </source>
</evidence>
<dbReference type="GO" id="GO:0006605">
    <property type="term" value="P:protein targeting"/>
    <property type="evidence" value="ECO:0007669"/>
    <property type="project" value="UniProtKB-UniRule"/>
</dbReference>
<protein>
    <recommendedName>
        <fullName evidence="9 10">Multifunctional fusion protein</fullName>
    </recommendedName>
    <domain>
        <recommendedName>
            <fullName evidence="9">Protein translocase subunit SecD</fullName>
        </recommendedName>
    </domain>
    <domain>
        <recommendedName>
            <fullName evidence="10">Protein-export membrane protein SecF</fullName>
        </recommendedName>
    </domain>
</protein>
<evidence type="ECO:0000256" key="1">
    <source>
        <dbReference type="ARBA" id="ARBA00004651"/>
    </source>
</evidence>
<proteinExistence type="inferred from homology"/>
<dbReference type="Gene3D" id="3.30.1360.200">
    <property type="match status" value="1"/>
</dbReference>
<dbReference type="FunCoup" id="A0A402CPY8">
    <property type="interactions" value="133"/>
</dbReference>
<feature type="compositionally biased region" description="Basic residues" evidence="11">
    <location>
        <begin position="957"/>
        <end position="967"/>
    </location>
</feature>
<feature type="transmembrane region" description="Helical" evidence="9">
    <location>
        <begin position="876"/>
        <end position="902"/>
    </location>
</feature>
<comment type="caution">
    <text evidence="9">Lacks conserved residue(s) required for the propagation of feature annotation.</text>
</comment>
<evidence type="ECO:0000259" key="13">
    <source>
        <dbReference type="Pfam" id="PF21760"/>
    </source>
</evidence>
<evidence type="ECO:0000256" key="7">
    <source>
        <dbReference type="ARBA" id="ARBA00023010"/>
    </source>
</evidence>
<dbReference type="SUPFAM" id="SSF82866">
    <property type="entry name" value="Multidrug efflux transporter AcrB transmembrane domain"/>
    <property type="match status" value="2"/>
</dbReference>
<gene>
    <name evidence="10" type="primary">secF</name>
    <name evidence="9" type="synonym">secD</name>
    <name evidence="15" type="ORF">CCAX7_48930</name>
</gene>
<feature type="transmembrane region" description="Helical" evidence="9">
    <location>
        <begin position="771"/>
        <end position="795"/>
    </location>
</feature>
<dbReference type="EMBL" id="AP025739">
    <property type="protein sequence ID" value="BDI32842.1"/>
    <property type="molecule type" value="Genomic_DNA"/>
</dbReference>